<keyword evidence="2" id="KW-0812">Transmembrane</keyword>
<dbReference type="PANTHER" id="PTHR16861:SF4">
    <property type="entry name" value="SH3 DOMAIN PROTEIN (AFU_ORTHOLOGUE AFUA_1G13610)"/>
    <property type="match status" value="1"/>
</dbReference>
<dbReference type="OMA" id="GYLPWIT"/>
<dbReference type="Pfam" id="PF05808">
    <property type="entry name" value="Podoplanin"/>
    <property type="match status" value="1"/>
</dbReference>
<feature type="region of interest" description="Disordered" evidence="1">
    <location>
        <begin position="238"/>
        <end position="257"/>
    </location>
</feature>
<dbReference type="OrthoDB" id="4770059at2759"/>
<evidence type="ECO:0000256" key="2">
    <source>
        <dbReference type="SAM" id="Phobius"/>
    </source>
</evidence>
<evidence type="ECO:0000256" key="1">
    <source>
        <dbReference type="SAM" id="MobiDB-lite"/>
    </source>
</evidence>
<evidence type="ECO:0008006" key="5">
    <source>
        <dbReference type="Google" id="ProtNLM"/>
    </source>
</evidence>
<evidence type="ECO:0000313" key="3">
    <source>
        <dbReference type="EMBL" id="ETS83550.1"/>
    </source>
</evidence>
<proteinExistence type="predicted"/>
<reference evidence="4" key="1">
    <citation type="journal article" date="2015" name="BMC Genomics">
        <title>Genomic and transcriptomic analysis of the endophytic fungus Pestalotiopsis fici reveals its lifestyle and high potential for synthesis of natural products.</title>
        <authorList>
            <person name="Wang X."/>
            <person name="Zhang X."/>
            <person name="Liu L."/>
            <person name="Xiang M."/>
            <person name="Wang W."/>
            <person name="Sun X."/>
            <person name="Che Y."/>
            <person name="Guo L."/>
            <person name="Liu G."/>
            <person name="Guo L."/>
            <person name="Wang C."/>
            <person name="Yin W.B."/>
            <person name="Stadler M."/>
            <person name="Zhang X."/>
            <person name="Liu X."/>
        </authorList>
    </citation>
    <scope>NUCLEOTIDE SEQUENCE [LARGE SCALE GENOMIC DNA]</scope>
    <source>
        <strain evidence="4">W106-1 / CGMCC3.15140</strain>
    </source>
</reference>
<feature type="compositionally biased region" description="Polar residues" evidence="1">
    <location>
        <begin position="240"/>
        <end position="257"/>
    </location>
</feature>
<keyword evidence="2" id="KW-1133">Transmembrane helix</keyword>
<protein>
    <recommendedName>
        <fullName evidence="5">Mid2 domain-containing protein</fullName>
    </recommendedName>
</protein>
<dbReference type="KEGG" id="pfy:PFICI_05426"/>
<keyword evidence="4" id="KW-1185">Reference proteome</keyword>
<dbReference type="Proteomes" id="UP000030651">
    <property type="component" value="Unassembled WGS sequence"/>
</dbReference>
<name>W3XBX5_PESFW</name>
<dbReference type="RefSeq" id="XP_007832198.1">
    <property type="nucleotide sequence ID" value="XM_007834007.1"/>
</dbReference>
<dbReference type="eggNOG" id="ENOG502SRKF">
    <property type="taxonomic scope" value="Eukaryota"/>
</dbReference>
<dbReference type="InParanoid" id="W3XBX5"/>
<evidence type="ECO:0000313" key="4">
    <source>
        <dbReference type="Proteomes" id="UP000030651"/>
    </source>
</evidence>
<accession>W3XBX5</accession>
<organism evidence="3 4">
    <name type="scientific">Pestalotiopsis fici (strain W106-1 / CGMCC3.15140)</name>
    <dbReference type="NCBI Taxonomy" id="1229662"/>
    <lineage>
        <taxon>Eukaryota</taxon>
        <taxon>Fungi</taxon>
        <taxon>Dikarya</taxon>
        <taxon>Ascomycota</taxon>
        <taxon>Pezizomycotina</taxon>
        <taxon>Sordariomycetes</taxon>
        <taxon>Xylariomycetidae</taxon>
        <taxon>Amphisphaeriales</taxon>
        <taxon>Sporocadaceae</taxon>
        <taxon>Pestalotiopsis</taxon>
    </lineage>
</organism>
<dbReference type="AlphaFoldDB" id="W3XBX5"/>
<sequence length="279" mass="28950">MAGGQNLGALTTTAPLSSSCVDELDVVYKVHTTPEGYYYLLNGPLEPASCYPSGYAGITTQYYSPAPACPSGFTSACGTVNAIGTVSETAYTCCPTEYDYTCQTNASYAWESTLGCVYPVDSSSSTAWTVVKISSGLTSTITSTGYAGGMNAYSIQVRFQASDLTTATSTSSQTTPTTAAVTGTNNDSPSSTSEASSSSNGLSTGAIAGIAVGVGLVGLAIIGAVAFLMIKKRKQKRVLQPTQVSPTQELDNNKSTPAYQYYYSELDTGRPNEVHEAPA</sequence>
<dbReference type="CDD" id="cd12087">
    <property type="entry name" value="TM_EGFR-like"/>
    <property type="match status" value="1"/>
</dbReference>
<keyword evidence="2" id="KW-0472">Membrane</keyword>
<feature type="region of interest" description="Disordered" evidence="1">
    <location>
        <begin position="166"/>
        <end position="200"/>
    </location>
</feature>
<dbReference type="PANTHER" id="PTHR16861">
    <property type="entry name" value="GLYCOPROTEIN 38"/>
    <property type="match status" value="1"/>
</dbReference>
<feature type="transmembrane region" description="Helical" evidence="2">
    <location>
        <begin position="206"/>
        <end position="230"/>
    </location>
</feature>
<dbReference type="GeneID" id="19270439"/>
<dbReference type="EMBL" id="KI912111">
    <property type="protein sequence ID" value="ETS83550.1"/>
    <property type="molecule type" value="Genomic_DNA"/>
</dbReference>
<gene>
    <name evidence="3" type="ORF">PFICI_05426</name>
</gene>
<dbReference type="HOGENOM" id="CLU_063502_1_0_1"/>